<keyword evidence="1" id="KW-0732">Signal</keyword>
<name>A0ABM1HKD1_SOLPN</name>
<dbReference type="Gene3D" id="1.20.140.40">
    <property type="entry name" value="Invertase/pectin methylesterase inhibitor family protein"/>
    <property type="match status" value="1"/>
</dbReference>
<evidence type="ECO:0000313" key="4">
    <source>
        <dbReference type="RefSeq" id="XP_015086708.1"/>
    </source>
</evidence>
<accession>A0ABM1HKD1</accession>
<gene>
    <name evidence="4" type="primary">LOC107029775</name>
</gene>
<feature type="signal peptide" evidence="1">
    <location>
        <begin position="1"/>
        <end position="26"/>
    </location>
</feature>
<sequence>MAIHINKISILLTTLISISISQQTIANDPNVDKANVKNLVTPLMVSTIAKTEEFVKTNIITRLATVKENPNKDCLDTCKEVYEDAVDAMKKTLKSVDEGNYVEALVHVSAVGSFMGTCKDSIEEIHCDVNPEMTKFEDWSHGVISDATTKIASVAH</sequence>
<reference evidence="4" key="2">
    <citation type="submission" date="2025-08" db="UniProtKB">
        <authorList>
            <consortium name="RefSeq"/>
        </authorList>
    </citation>
    <scope>IDENTIFICATION</scope>
</reference>
<organism evidence="3 4">
    <name type="scientific">Solanum pennellii</name>
    <name type="common">Tomato</name>
    <name type="synonym">Lycopersicon pennellii</name>
    <dbReference type="NCBI Taxonomy" id="28526"/>
    <lineage>
        <taxon>Eukaryota</taxon>
        <taxon>Viridiplantae</taxon>
        <taxon>Streptophyta</taxon>
        <taxon>Embryophyta</taxon>
        <taxon>Tracheophyta</taxon>
        <taxon>Spermatophyta</taxon>
        <taxon>Magnoliopsida</taxon>
        <taxon>eudicotyledons</taxon>
        <taxon>Gunneridae</taxon>
        <taxon>Pentapetalae</taxon>
        <taxon>asterids</taxon>
        <taxon>lamiids</taxon>
        <taxon>Solanales</taxon>
        <taxon>Solanaceae</taxon>
        <taxon>Solanoideae</taxon>
        <taxon>Solaneae</taxon>
        <taxon>Solanum</taxon>
        <taxon>Solanum subgen. Lycopersicon</taxon>
    </lineage>
</organism>
<dbReference type="Pfam" id="PF04043">
    <property type="entry name" value="PMEI"/>
    <property type="match status" value="1"/>
</dbReference>
<proteinExistence type="predicted"/>
<dbReference type="NCBIfam" id="TIGR01614">
    <property type="entry name" value="PME_inhib"/>
    <property type="match status" value="1"/>
</dbReference>
<feature type="domain" description="Pectinesterase inhibitor" evidence="2">
    <location>
        <begin position="11"/>
        <end position="150"/>
    </location>
</feature>
<dbReference type="GeneID" id="107029775"/>
<dbReference type="InterPro" id="IPR035513">
    <property type="entry name" value="Invertase/methylesterase_inhib"/>
</dbReference>
<feature type="chain" id="PRO_5046135777" evidence="1">
    <location>
        <begin position="27"/>
        <end position="156"/>
    </location>
</feature>
<evidence type="ECO:0000256" key="1">
    <source>
        <dbReference type="SAM" id="SignalP"/>
    </source>
</evidence>
<evidence type="ECO:0000259" key="2">
    <source>
        <dbReference type="SMART" id="SM00856"/>
    </source>
</evidence>
<reference evidence="3" key="1">
    <citation type="journal article" date="2014" name="Nat. Genet.">
        <title>The genome of the stress-tolerant wild tomato species Solanum pennellii.</title>
        <authorList>
            <person name="Bolger A."/>
            <person name="Scossa F."/>
            <person name="Bolger M.E."/>
            <person name="Lanz C."/>
            <person name="Maumus F."/>
            <person name="Tohge T."/>
            <person name="Quesneville H."/>
            <person name="Alseekh S."/>
            <person name="Sorensen I."/>
            <person name="Lichtenstein G."/>
            <person name="Fich E.A."/>
            <person name="Conte M."/>
            <person name="Keller H."/>
            <person name="Schneeberger K."/>
            <person name="Schwacke R."/>
            <person name="Ofner I."/>
            <person name="Vrebalov J."/>
            <person name="Xu Y."/>
            <person name="Osorio S."/>
            <person name="Aflitos S.A."/>
            <person name="Schijlen E."/>
            <person name="Jimenez-Gomez J.M."/>
            <person name="Ryngajllo M."/>
            <person name="Kimura S."/>
            <person name="Kumar R."/>
            <person name="Koenig D."/>
            <person name="Headland L.R."/>
            <person name="Maloof J.N."/>
            <person name="Sinha N."/>
            <person name="van Ham R.C."/>
            <person name="Lankhorst R.K."/>
            <person name="Mao L."/>
            <person name="Vogel A."/>
            <person name="Arsova B."/>
            <person name="Panstruga R."/>
            <person name="Fei Z."/>
            <person name="Rose J.K."/>
            <person name="Zamir D."/>
            <person name="Carrari F."/>
            <person name="Giovannoni J.J."/>
            <person name="Weigel D."/>
            <person name="Usadel B."/>
            <person name="Fernie A.R."/>
        </authorList>
    </citation>
    <scope>NUCLEOTIDE SEQUENCE [LARGE SCALE GENOMIC DNA]</scope>
    <source>
        <strain evidence="3">cv. LA0716</strain>
    </source>
</reference>
<dbReference type="Proteomes" id="UP000694930">
    <property type="component" value="Chromosome 1"/>
</dbReference>
<dbReference type="InterPro" id="IPR006501">
    <property type="entry name" value="Pectinesterase_inhib_dom"/>
</dbReference>
<evidence type="ECO:0000313" key="3">
    <source>
        <dbReference type="Proteomes" id="UP000694930"/>
    </source>
</evidence>
<dbReference type="SMART" id="SM00856">
    <property type="entry name" value="PMEI"/>
    <property type="match status" value="1"/>
</dbReference>
<dbReference type="SUPFAM" id="SSF101148">
    <property type="entry name" value="Plant invertase/pectin methylesterase inhibitor"/>
    <property type="match status" value="1"/>
</dbReference>
<dbReference type="RefSeq" id="XP_015086708.1">
    <property type="nucleotide sequence ID" value="XM_015231222.2"/>
</dbReference>
<protein>
    <submittedName>
        <fullName evidence="4">Pectinesterase inhibitor-like</fullName>
    </submittedName>
</protein>
<keyword evidence="3" id="KW-1185">Reference proteome</keyword>